<proteinExistence type="predicted"/>
<gene>
    <name evidence="3" type="ORF">B0T24DRAFT_616797</name>
</gene>
<dbReference type="Pfam" id="PF14856">
    <property type="entry name" value="Hce2"/>
    <property type="match status" value="1"/>
</dbReference>
<feature type="chain" id="PRO_5042286621" description="Ecp2 effector protein-like domain-containing protein" evidence="1">
    <location>
        <begin position="26"/>
        <end position="223"/>
    </location>
</feature>
<dbReference type="InterPro" id="IPR029226">
    <property type="entry name" value="Ecp2-like"/>
</dbReference>
<evidence type="ECO:0000259" key="2">
    <source>
        <dbReference type="Pfam" id="PF14856"/>
    </source>
</evidence>
<organism evidence="3 4">
    <name type="scientific">Lasiosphaeria ovina</name>
    <dbReference type="NCBI Taxonomy" id="92902"/>
    <lineage>
        <taxon>Eukaryota</taxon>
        <taxon>Fungi</taxon>
        <taxon>Dikarya</taxon>
        <taxon>Ascomycota</taxon>
        <taxon>Pezizomycotina</taxon>
        <taxon>Sordariomycetes</taxon>
        <taxon>Sordariomycetidae</taxon>
        <taxon>Sordariales</taxon>
        <taxon>Lasiosphaeriaceae</taxon>
        <taxon>Lasiosphaeria</taxon>
    </lineage>
</organism>
<comment type="caution">
    <text evidence="3">The sequence shown here is derived from an EMBL/GenBank/DDBJ whole genome shotgun (WGS) entry which is preliminary data.</text>
</comment>
<feature type="signal peptide" evidence="1">
    <location>
        <begin position="1"/>
        <end position="25"/>
    </location>
</feature>
<keyword evidence="1" id="KW-0732">Signal</keyword>
<evidence type="ECO:0000313" key="3">
    <source>
        <dbReference type="EMBL" id="KAK3375680.1"/>
    </source>
</evidence>
<dbReference type="AlphaFoldDB" id="A0AAE0KH34"/>
<reference evidence="3" key="2">
    <citation type="submission" date="2023-06" db="EMBL/GenBank/DDBJ databases">
        <authorList>
            <consortium name="Lawrence Berkeley National Laboratory"/>
            <person name="Haridas S."/>
            <person name="Hensen N."/>
            <person name="Bonometti L."/>
            <person name="Westerberg I."/>
            <person name="Brannstrom I.O."/>
            <person name="Guillou S."/>
            <person name="Cros-Aarteil S."/>
            <person name="Calhoun S."/>
            <person name="Kuo A."/>
            <person name="Mondo S."/>
            <person name="Pangilinan J."/>
            <person name="Riley R."/>
            <person name="Labutti K."/>
            <person name="Andreopoulos B."/>
            <person name="Lipzen A."/>
            <person name="Chen C."/>
            <person name="Yanf M."/>
            <person name="Daum C."/>
            <person name="Ng V."/>
            <person name="Clum A."/>
            <person name="Steindorff A."/>
            <person name="Ohm R."/>
            <person name="Martin F."/>
            <person name="Silar P."/>
            <person name="Natvig D."/>
            <person name="Lalanne C."/>
            <person name="Gautier V."/>
            <person name="Ament-Velasquez S.L."/>
            <person name="Kruys A."/>
            <person name="Hutchinson M.I."/>
            <person name="Powell A.J."/>
            <person name="Barry K."/>
            <person name="Miller A.N."/>
            <person name="Grigoriev I.V."/>
            <person name="Debuchy R."/>
            <person name="Gladieux P."/>
            <person name="Thoren M.H."/>
            <person name="Johannesson H."/>
        </authorList>
    </citation>
    <scope>NUCLEOTIDE SEQUENCE</scope>
    <source>
        <strain evidence="3">CBS 958.72</strain>
    </source>
</reference>
<keyword evidence="4" id="KW-1185">Reference proteome</keyword>
<protein>
    <recommendedName>
        <fullName evidence="2">Ecp2 effector protein-like domain-containing protein</fullName>
    </recommendedName>
</protein>
<sequence length="223" mass="23531">MHTPSLRTLLQQALLGCATLSLALAGSQDIAASADNLVARELTLTDGTTATILEHPSLLYARDVPAPPKQQQRNQLAARATYNPCGGGFWDDLCGEGQPRESFGAGTPVAADCRAIADAYPSCGYWTVKSAELVAAGATPGTNGATGGGGWVTLAQHGTCRFRVQLQTRPLQTLYFGTNDLRFYTYSWVGDQQNGHIQAVGGVICNNNTAGVFLGVGWGLYHT</sequence>
<evidence type="ECO:0000256" key="1">
    <source>
        <dbReference type="SAM" id="SignalP"/>
    </source>
</evidence>
<name>A0AAE0KH34_9PEZI</name>
<dbReference type="Proteomes" id="UP001287356">
    <property type="component" value="Unassembled WGS sequence"/>
</dbReference>
<feature type="domain" description="Ecp2 effector protein-like" evidence="2">
    <location>
        <begin position="94"/>
        <end position="205"/>
    </location>
</feature>
<evidence type="ECO:0000313" key="4">
    <source>
        <dbReference type="Proteomes" id="UP001287356"/>
    </source>
</evidence>
<accession>A0AAE0KH34</accession>
<dbReference type="EMBL" id="JAULSN010000003">
    <property type="protein sequence ID" value="KAK3375680.1"/>
    <property type="molecule type" value="Genomic_DNA"/>
</dbReference>
<reference evidence="3" key="1">
    <citation type="journal article" date="2023" name="Mol. Phylogenet. Evol.">
        <title>Genome-scale phylogeny and comparative genomics of the fungal order Sordariales.</title>
        <authorList>
            <person name="Hensen N."/>
            <person name="Bonometti L."/>
            <person name="Westerberg I."/>
            <person name="Brannstrom I.O."/>
            <person name="Guillou S."/>
            <person name="Cros-Aarteil S."/>
            <person name="Calhoun S."/>
            <person name="Haridas S."/>
            <person name="Kuo A."/>
            <person name="Mondo S."/>
            <person name="Pangilinan J."/>
            <person name="Riley R."/>
            <person name="LaButti K."/>
            <person name="Andreopoulos B."/>
            <person name="Lipzen A."/>
            <person name="Chen C."/>
            <person name="Yan M."/>
            <person name="Daum C."/>
            <person name="Ng V."/>
            <person name="Clum A."/>
            <person name="Steindorff A."/>
            <person name="Ohm R.A."/>
            <person name="Martin F."/>
            <person name="Silar P."/>
            <person name="Natvig D.O."/>
            <person name="Lalanne C."/>
            <person name="Gautier V."/>
            <person name="Ament-Velasquez S.L."/>
            <person name="Kruys A."/>
            <person name="Hutchinson M.I."/>
            <person name="Powell A.J."/>
            <person name="Barry K."/>
            <person name="Miller A.N."/>
            <person name="Grigoriev I.V."/>
            <person name="Debuchy R."/>
            <person name="Gladieux P."/>
            <person name="Hiltunen Thoren M."/>
            <person name="Johannesson H."/>
        </authorList>
    </citation>
    <scope>NUCLEOTIDE SEQUENCE</scope>
    <source>
        <strain evidence="3">CBS 958.72</strain>
    </source>
</reference>